<accession>A0A5M3Z0M2</accession>
<dbReference type="Proteomes" id="UP000452235">
    <property type="component" value="Unassembled WGS sequence"/>
</dbReference>
<dbReference type="OrthoDB" id="2963168at2759"/>
<evidence type="ECO:0000313" key="2">
    <source>
        <dbReference type="Proteomes" id="UP000452235"/>
    </source>
</evidence>
<evidence type="ECO:0000313" key="1">
    <source>
        <dbReference type="EMBL" id="GFF16067.1"/>
    </source>
</evidence>
<dbReference type="InterPro" id="IPR043129">
    <property type="entry name" value="ATPase_NBD"/>
</dbReference>
<protein>
    <submittedName>
        <fullName evidence="1">Actin-like ATPase-domain-containing protein</fullName>
    </submittedName>
</protein>
<dbReference type="EMBL" id="BLJY01000005">
    <property type="protein sequence ID" value="GFF16067.1"/>
    <property type="molecule type" value="Genomic_DNA"/>
</dbReference>
<dbReference type="AlphaFoldDB" id="A0A5M3Z0M2"/>
<gene>
    <name evidence="1" type="ORF">ATEIFO6365_0005025700</name>
</gene>
<dbReference type="VEuPathDB" id="FungiDB:ATEG_05190"/>
<dbReference type="PANTHER" id="PTHR14187">
    <property type="entry name" value="ALPHA KINASE/ELONGATION FACTOR 2 KINASE"/>
    <property type="match status" value="1"/>
</dbReference>
<dbReference type="SUPFAM" id="SSF53067">
    <property type="entry name" value="Actin-like ATPase domain"/>
    <property type="match status" value="1"/>
</dbReference>
<sequence length="331" mass="37656">MADKNHIAVGGGLWNYLFQYCLHTQELSRHRLTHETEVRYVALWRSPRTYTSQVYEQTKDQRIFIPAIPSLIGYRDENPGLAEPYCWGADVRPGMTMFSWFKLLLNPELNPNSYYDRSLEGAVAMGIMRRPEGRTPNQAVCDFLRKLRGTASAFHSGQRRDVVCICDCGGGTVDVACYEILSAHADIQYTELTAGAGTLCGGTSVDRELYAWMTVTFGKAFTNLPLHKKGEGSAFMRRFHRAKEDLDILRPSDVFHLELEMTLDEPRPEVYDAHRRLVKIPCPTLQKFFTPAVDGICTLLHTHFQIVQEKLGEFAVNVPYPYLSLVPMHMD</sequence>
<proteinExistence type="predicted"/>
<keyword evidence="2" id="KW-1185">Reference proteome</keyword>
<organism evidence="1 2">
    <name type="scientific">Aspergillus terreus</name>
    <dbReference type="NCBI Taxonomy" id="33178"/>
    <lineage>
        <taxon>Eukaryota</taxon>
        <taxon>Fungi</taxon>
        <taxon>Dikarya</taxon>
        <taxon>Ascomycota</taxon>
        <taxon>Pezizomycotina</taxon>
        <taxon>Eurotiomycetes</taxon>
        <taxon>Eurotiomycetidae</taxon>
        <taxon>Eurotiales</taxon>
        <taxon>Aspergillaceae</taxon>
        <taxon>Aspergillus</taxon>
        <taxon>Aspergillus subgen. Circumdati</taxon>
    </lineage>
</organism>
<name>A0A5M3Z0M2_ASPTE</name>
<dbReference type="CDD" id="cd10170">
    <property type="entry name" value="ASKHA_NBD_HSP70"/>
    <property type="match status" value="1"/>
</dbReference>
<comment type="caution">
    <text evidence="1">The sequence shown here is derived from an EMBL/GenBank/DDBJ whole genome shotgun (WGS) entry which is preliminary data.</text>
</comment>
<reference evidence="1 2" key="1">
    <citation type="submission" date="2020-01" db="EMBL/GenBank/DDBJ databases">
        <title>Aspergillus terreus IFO 6365 whole genome shotgun sequence.</title>
        <authorList>
            <person name="Kanamasa S."/>
            <person name="Takahashi H."/>
        </authorList>
    </citation>
    <scope>NUCLEOTIDE SEQUENCE [LARGE SCALE GENOMIC DNA]</scope>
    <source>
        <strain evidence="1 2">IFO 6365</strain>
    </source>
</reference>
<dbReference type="PANTHER" id="PTHR14187:SF81">
    <property type="entry name" value="HSP70 FAMILY PROTEIN (AFU_ORTHOLOGUE AFUA_4G14040)"/>
    <property type="match status" value="1"/>
</dbReference>